<name>E3J729_PSEI1</name>
<dbReference type="EMBL" id="CP002299">
    <property type="protein sequence ID" value="ADP84393.1"/>
    <property type="molecule type" value="Genomic_DNA"/>
</dbReference>
<dbReference type="InParanoid" id="E3J729"/>
<dbReference type="AlphaFoldDB" id="E3J729"/>
<sequence length="49" mass="5549">MAHYLCPDCKTKSEKVASRAEAASLLEIHRRYFCGLGRTARAGRRVGRR</sequence>
<protein>
    <submittedName>
        <fullName evidence="1">Uncharacterized protein</fullName>
    </submittedName>
</protein>
<organism evidence="1 2">
    <name type="scientific">Pseudofrankia inefficax (strain DSM 45817 / CECT 9037 / DDB 130130 / EuI1c)</name>
    <name type="common">Frankia inefficax</name>
    <dbReference type="NCBI Taxonomy" id="298654"/>
    <lineage>
        <taxon>Bacteria</taxon>
        <taxon>Bacillati</taxon>
        <taxon>Actinomycetota</taxon>
        <taxon>Actinomycetes</taxon>
        <taxon>Frankiales</taxon>
        <taxon>Frankiaceae</taxon>
        <taxon>Pseudofrankia</taxon>
    </lineage>
</organism>
<keyword evidence="2" id="KW-1185">Reference proteome</keyword>
<dbReference type="KEGG" id="fri:FraEuI1c_6412"/>
<reference evidence="1 2" key="1">
    <citation type="submission" date="2010-10" db="EMBL/GenBank/DDBJ databases">
        <title>Complete sequence of Frankia sp. EuI1c.</title>
        <authorList>
            <consortium name="US DOE Joint Genome Institute"/>
            <person name="Lucas S."/>
            <person name="Copeland A."/>
            <person name="Lapidus A."/>
            <person name="Cheng J.-F."/>
            <person name="Bruce D."/>
            <person name="Goodwin L."/>
            <person name="Pitluck S."/>
            <person name="Chertkov O."/>
            <person name="Detter J.C."/>
            <person name="Han C."/>
            <person name="Tapia R."/>
            <person name="Land M."/>
            <person name="Hauser L."/>
            <person name="Jeffries C."/>
            <person name="Kyrpides N."/>
            <person name="Ivanova N."/>
            <person name="Mikhailova N."/>
            <person name="Beauchemin N."/>
            <person name="Sen A."/>
            <person name="Sur S.A."/>
            <person name="Gtari M."/>
            <person name="Wall L."/>
            <person name="Tisa L."/>
            <person name="Woyke T."/>
        </authorList>
    </citation>
    <scope>NUCLEOTIDE SEQUENCE [LARGE SCALE GENOMIC DNA]</scope>
    <source>
        <strain evidence="2">DSM 45817 / CECT 9037 / EuI1c</strain>
    </source>
</reference>
<evidence type="ECO:0000313" key="1">
    <source>
        <dbReference type="EMBL" id="ADP84393.1"/>
    </source>
</evidence>
<dbReference type="RefSeq" id="WP_013427506.1">
    <property type="nucleotide sequence ID" value="NC_014666.1"/>
</dbReference>
<proteinExistence type="predicted"/>
<dbReference type="Proteomes" id="UP000002484">
    <property type="component" value="Chromosome"/>
</dbReference>
<accession>E3J729</accession>
<gene>
    <name evidence="1" type="ordered locus">FraEuI1c_6412</name>
</gene>
<evidence type="ECO:0000313" key="2">
    <source>
        <dbReference type="Proteomes" id="UP000002484"/>
    </source>
</evidence>
<dbReference type="HOGENOM" id="CLU_3135975_0_0_11"/>